<dbReference type="PROSITE" id="PS50263">
    <property type="entry name" value="CN_HYDROLASE"/>
    <property type="match status" value="1"/>
</dbReference>
<dbReference type="GO" id="GO:0006107">
    <property type="term" value="P:oxaloacetate metabolic process"/>
    <property type="evidence" value="ECO:0007669"/>
    <property type="project" value="TreeGrafter"/>
</dbReference>
<dbReference type="EC" id="3.5.1.3" evidence="2"/>
<dbReference type="GO" id="GO:0050152">
    <property type="term" value="F:omega-amidase activity"/>
    <property type="evidence" value="ECO:0007669"/>
    <property type="project" value="UniProtKB-EC"/>
</dbReference>
<keyword evidence="6" id="KW-1185">Reference proteome</keyword>
<comment type="catalytic activity">
    <reaction evidence="1">
        <text>2-oxoglutaramate + H2O = 2-oxoglutarate + NH4(+)</text>
        <dbReference type="Rhea" id="RHEA:32963"/>
        <dbReference type="ChEBI" id="CHEBI:15377"/>
        <dbReference type="ChEBI" id="CHEBI:16769"/>
        <dbReference type="ChEBI" id="CHEBI:16810"/>
        <dbReference type="ChEBI" id="CHEBI:28938"/>
        <dbReference type="EC" id="3.5.1.3"/>
    </reaction>
    <physiologicalReaction direction="left-to-right" evidence="1">
        <dbReference type="Rhea" id="RHEA:32964"/>
    </physiologicalReaction>
</comment>
<dbReference type="GO" id="GO:0006541">
    <property type="term" value="P:glutamine metabolic process"/>
    <property type="evidence" value="ECO:0007669"/>
    <property type="project" value="TreeGrafter"/>
</dbReference>
<reference evidence="7" key="1">
    <citation type="submission" date="2019-12" db="UniProtKB">
        <authorList>
            <consortium name="WormBaseParasite"/>
        </authorList>
    </citation>
    <scope>IDENTIFICATION</scope>
</reference>
<dbReference type="AlphaFoldDB" id="A0A5S6QVJ1"/>
<proteinExistence type="predicted"/>
<accession>A0A5S6QVJ1</accession>
<organism evidence="6 7">
    <name type="scientific">Trichuris muris</name>
    <name type="common">Mouse whipworm</name>
    <dbReference type="NCBI Taxonomy" id="70415"/>
    <lineage>
        <taxon>Eukaryota</taxon>
        <taxon>Metazoa</taxon>
        <taxon>Ecdysozoa</taxon>
        <taxon>Nematoda</taxon>
        <taxon>Enoplea</taxon>
        <taxon>Dorylaimia</taxon>
        <taxon>Trichinellida</taxon>
        <taxon>Trichuridae</taxon>
        <taxon>Trichuris</taxon>
    </lineage>
</organism>
<evidence type="ECO:0000259" key="5">
    <source>
        <dbReference type="PROSITE" id="PS50263"/>
    </source>
</evidence>
<evidence type="ECO:0000313" key="6">
    <source>
        <dbReference type="Proteomes" id="UP000046395"/>
    </source>
</evidence>
<dbReference type="GO" id="GO:0006528">
    <property type="term" value="P:asparagine metabolic process"/>
    <property type="evidence" value="ECO:0007669"/>
    <property type="project" value="TreeGrafter"/>
</dbReference>
<sequence length="291" mass="32583">MDAQTSTMDLQPFTLATIQSTPSYEKDLVVHQAATNVHKAKRHGANIVILSEQFNCPYGVSHFTEYYEQITDDSATIQILSAAARTNEVYIIGGSMPEIKDGIIYESCPVINPRGKLIAVYRRLHLCCKDYSIDSLLKESDIMSAGESPLLVRTEYATIGIGIGFDIYSSELAMAYANAGCQVLVYATGMKISEDKQRLSTLAKIRAVDTRCFVVACGPKENQQQSMEFQQCIGVDPYGTIMPWQHFPDEAETPKLIRIDLKIIDLVEKMTNQYATQISKCRTEFLMPRYC</sequence>
<dbReference type="InterPro" id="IPR003010">
    <property type="entry name" value="C-N_Hydrolase"/>
</dbReference>
<dbReference type="PANTHER" id="PTHR23088:SF30">
    <property type="entry name" value="OMEGA-AMIDASE NIT2"/>
    <property type="match status" value="1"/>
</dbReference>
<dbReference type="STRING" id="70415.A0A5S6QVJ1"/>
<name>A0A5S6QVJ1_TRIMR</name>
<evidence type="ECO:0000256" key="1">
    <source>
        <dbReference type="ARBA" id="ARBA00036637"/>
    </source>
</evidence>
<dbReference type="GO" id="GO:0005739">
    <property type="term" value="C:mitochondrion"/>
    <property type="evidence" value="ECO:0007669"/>
    <property type="project" value="TreeGrafter"/>
</dbReference>
<dbReference type="PANTHER" id="PTHR23088">
    <property type="entry name" value="NITRILASE-RELATED"/>
    <property type="match status" value="1"/>
</dbReference>
<dbReference type="SUPFAM" id="SSF56317">
    <property type="entry name" value="Carbon-nitrogen hydrolase"/>
    <property type="match status" value="1"/>
</dbReference>
<feature type="domain" description="CN hydrolase" evidence="5">
    <location>
        <begin position="13"/>
        <end position="263"/>
    </location>
</feature>
<dbReference type="WBParaSite" id="TMUE_3000010907.1">
    <property type="protein sequence ID" value="TMUE_3000010907.1"/>
    <property type="gene ID" value="WBGene00285177"/>
</dbReference>
<comment type="catalytic activity">
    <reaction evidence="4">
        <text>2-oxosuccinamate + H2O = oxaloacetate + NH4(+)</text>
        <dbReference type="Rhea" id="RHEA:59412"/>
        <dbReference type="ChEBI" id="CHEBI:15377"/>
        <dbReference type="ChEBI" id="CHEBI:16452"/>
        <dbReference type="ChEBI" id="CHEBI:28938"/>
        <dbReference type="ChEBI" id="CHEBI:57735"/>
        <dbReference type="EC" id="3.5.1.3"/>
    </reaction>
    <physiologicalReaction direction="left-to-right" evidence="4">
        <dbReference type="Rhea" id="RHEA:59413"/>
    </physiologicalReaction>
</comment>
<dbReference type="Gene3D" id="3.60.110.10">
    <property type="entry name" value="Carbon-nitrogen hydrolase"/>
    <property type="match status" value="1"/>
</dbReference>
<dbReference type="Proteomes" id="UP000046395">
    <property type="component" value="Unassembled WGS sequence"/>
</dbReference>
<evidence type="ECO:0000256" key="3">
    <source>
        <dbReference type="ARBA" id="ARBA00041576"/>
    </source>
</evidence>
<dbReference type="Pfam" id="PF00795">
    <property type="entry name" value="CN_hydrolase"/>
    <property type="match status" value="1"/>
</dbReference>
<protein>
    <recommendedName>
        <fullName evidence="2">omega-amidase</fullName>
        <ecNumber evidence="2">3.5.1.3</ecNumber>
    </recommendedName>
    <alternativeName>
        <fullName evidence="3">Nitrilase homolog 2</fullName>
    </alternativeName>
</protein>
<evidence type="ECO:0000256" key="2">
    <source>
        <dbReference type="ARBA" id="ARBA00039118"/>
    </source>
</evidence>
<evidence type="ECO:0000256" key="4">
    <source>
        <dbReference type="ARBA" id="ARBA00048745"/>
    </source>
</evidence>
<dbReference type="InterPro" id="IPR036526">
    <property type="entry name" value="C-N_Hydrolase_sf"/>
</dbReference>
<evidence type="ECO:0000313" key="7">
    <source>
        <dbReference type="WBParaSite" id="TMUE_3000010907.1"/>
    </source>
</evidence>